<organism evidence="1 2">
    <name type="scientific">Sorangium cellulosum</name>
    <name type="common">Polyangium cellulosum</name>
    <dbReference type="NCBI Taxonomy" id="56"/>
    <lineage>
        <taxon>Bacteria</taxon>
        <taxon>Pseudomonadati</taxon>
        <taxon>Myxococcota</taxon>
        <taxon>Polyangia</taxon>
        <taxon>Polyangiales</taxon>
        <taxon>Polyangiaceae</taxon>
        <taxon>Sorangium</taxon>
    </lineage>
</organism>
<proteinExistence type="predicted"/>
<gene>
    <name evidence="1" type="ORF">BE15_04470</name>
</gene>
<reference evidence="1 2" key="1">
    <citation type="submission" date="2014-02" db="EMBL/GenBank/DDBJ databases">
        <title>The small core and large imbalanced accessory genome model reveals a collaborative survival strategy of Sorangium cellulosum strains in nature.</title>
        <authorList>
            <person name="Han K."/>
            <person name="Peng R."/>
            <person name="Blom J."/>
            <person name="Li Y.-Z."/>
        </authorList>
    </citation>
    <scope>NUCLEOTIDE SEQUENCE [LARGE SCALE GENOMIC DNA]</scope>
    <source>
        <strain evidence="1 2">So0008-312</strain>
    </source>
</reference>
<dbReference type="Proteomes" id="UP000075260">
    <property type="component" value="Unassembled WGS sequence"/>
</dbReference>
<evidence type="ECO:0000313" key="1">
    <source>
        <dbReference type="EMBL" id="KYF64524.1"/>
    </source>
</evidence>
<comment type="caution">
    <text evidence="1">The sequence shown here is derived from an EMBL/GenBank/DDBJ whole genome shotgun (WGS) entry which is preliminary data.</text>
</comment>
<evidence type="ECO:0000313" key="2">
    <source>
        <dbReference type="Proteomes" id="UP000075260"/>
    </source>
</evidence>
<sequence length="286" mass="29867">MSTVTGNSAAYHASVEVPDDGDERDAAAVLVVAEAAMDNTAFLYARVVGGSGVIITEDINASGNVDIAGHAHVGGNLTVDGNLNASTANVDVLAVDGGGTFGGDVVVEDGSVTTELGYFLLEPREVTIAIDGPAETDDGWELDRSTNDFYWVSTTTSERRLRIHLNPYVPRNANITQIVARFKGAPAHAALPGGKPELILYRKRIGTSGPASGAVGSAFDPSASTAAFQGEHDIPLVLGTPHTFNSQTHSYYAVITSESDGGANAIVGAEFHGLKVTYTYTRVDRT</sequence>
<accession>A0A150Q977</accession>
<protein>
    <submittedName>
        <fullName evidence="1">Uncharacterized protein</fullName>
    </submittedName>
</protein>
<dbReference type="RefSeq" id="WP_061611633.1">
    <property type="nucleotide sequence ID" value="NZ_JEMA01000907.1"/>
</dbReference>
<dbReference type="AlphaFoldDB" id="A0A150Q977"/>
<name>A0A150Q977_SORCE</name>
<dbReference type="EMBL" id="JEMA01000907">
    <property type="protein sequence ID" value="KYF64524.1"/>
    <property type="molecule type" value="Genomic_DNA"/>
</dbReference>